<dbReference type="AlphaFoldDB" id="A0A2C9VWZ8"/>
<sequence length="37" mass="4483">MHKGINPKNAPQSWKSHHKPQNNNPQNLFLRRKYLIF</sequence>
<evidence type="ECO:0000313" key="2">
    <source>
        <dbReference type="EMBL" id="OAY50822.1"/>
    </source>
</evidence>
<protein>
    <submittedName>
        <fullName evidence="2">Uncharacterized protein</fullName>
    </submittedName>
</protein>
<gene>
    <name evidence="2" type="ORF">MANES_05G164900</name>
</gene>
<feature type="region of interest" description="Disordered" evidence="1">
    <location>
        <begin position="1"/>
        <end position="30"/>
    </location>
</feature>
<evidence type="ECO:0000256" key="1">
    <source>
        <dbReference type="SAM" id="MobiDB-lite"/>
    </source>
</evidence>
<reference evidence="2" key="1">
    <citation type="submission" date="2016-02" db="EMBL/GenBank/DDBJ databases">
        <title>WGS assembly of Manihot esculenta.</title>
        <authorList>
            <person name="Bredeson J.V."/>
            <person name="Prochnik S.E."/>
            <person name="Lyons J.B."/>
            <person name="Schmutz J."/>
            <person name="Grimwood J."/>
            <person name="Vrebalov J."/>
            <person name="Bart R.S."/>
            <person name="Amuge T."/>
            <person name="Ferguson M.E."/>
            <person name="Green R."/>
            <person name="Putnam N."/>
            <person name="Stites J."/>
            <person name="Rounsley S."/>
            <person name="Rokhsar D.S."/>
        </authorList>
    </citation>
    <scope>NUCLEOTIDE SEQUENCE [LARGE SCALE GENOMIC DNA]</scope>
    <source>
        <tissue evidence="2">Leaf</tissue>
    </source>
</reference>
<name>A0A2C9VWZ8_MANES</name>
<organism evidence="2">
    <name type="scientific">Manihot esculenta</name>
    <name type="common">Cassava</name>
    <name type="synonym">Jatropha manihot</name>
    <dbReference type="NCBI Taxonomy" id="3983"/>
    <lineage>
        <taxon>Eukaryota</taxon>
        <taxon>Viridiplantae</taxon>
        <taxon>Streptophyta</taxon>
        <taxon>Embryophyta</taxon>
        <taxon>Tracheophyta</taxon>
        <taxon>Spermatophyta</taxon>
        <taxon>Magnoliopsida</taxon>
        <taxon>eudicotyledons</taxon>
        <taxon>Gunneridae</taxon>
        <taxon>Pentapetalae</taxon>
        <taxon>rosids</taxon>
        <taxon>fabids</taxon>
        <taxon>Malpighiales</taxon>
        <taxon>Euphorbiaceae</taxon>
        <taxon>Crotonoideae</taxon>
        <taxon>Manihoteae</taxon>
        <taxon>Manihot</taxon>
    </lineage>
</organism>
<dbReference type="EMBL" id="CM004391">
    <property type="protein sequence ID" value="OAY50822.1"/>
    <property type="molecule type" value="Genomic_DNA"/>
</dbReference>
<accession>A0A2C9VWZ8</accession>
<proteinExistence type="predicted"/>